<dbReference type="Pfam" id="PF06941">
    <property type="entry name" value="NT5C"/>
    <property type="match status" value="1"/>
</dbReference>
<proteinExistence type="inferred from homology"/>
<dbReference type="AlphaFoldDB" id="A0A845QK92"/>
<dbReference type="SUPFAM" id="SSF56784">
    <property type="entry name" value="HAD-like"/>
    <property type="match status" value="1"/>
</dbReference>
<protein>
    <submittedName>
        <fullName evidence="2">Uncharacterized protein</fullName>
    </submittedName>
</protein>
<organism evidence="2 3">
    <name type="scientific">Anaerotruncus colihominis</name>
    <dbReference type="NCBI Taxonomy" id="169435"/>
    <lineage>
        <taxon>Bacteria</taxon>
        <taxon>Bacillati</taxon>
        <taxon>Bacillota</taxon>
        <taxon>Clostridia</taxon>
        <taxon>Eubacteriales</taxon>
        <taxon>Oscillospiraceae</taxon>
        <taxon>Anaerotruncus</taxon>
    </lineage>
</organism>
<sequence length="543" mass="62309">MGKRRFFVDMDGTLAVFTPVDTVETLYEKGYYAELKPHANVIEGVKQFIQTESDTEVYVLSAVLEDSPYALIEKNEWLDRHLPEVNQEHRIFLPCGKDKSEYVPGGISAADILLDDYSTNLHQWQAAGGCAIKLMNGINGTRGSWMGQRIAYDIMPEQFCHDLMQYLQLEEKSEALITIGGQECVKVEEWQIENDHYVPGRAIQQQEAGAFHYATVNNDLTNIFEYEEKPTRQKVEDDYIDREAMRDIDRYEAEFGDPVLKDGVTRSQAVKEYDRALRTIGYSAKEIECIYVDKYYTGERGNLSEMVYDMLMHQMSDGKPTAYITPGTSRNAFIKTMDEESRRSIEMAIRLAEIQEGYSGTELEDRVEEAMSNRLSAIDESLHVEERLDLAGQSIVTIENGGCTYVVLAEAVSEYGNTDLLLMRGSDRHFLIAKGWDAQSQNWDHGQYFGWDKEALADAASEFAGHAYVRRCFAQSSLKEQFKTILEAEFPETIGNDTLQEDLYENFMESNQEGLFNNDLRREVVREIETQRQVEIEWETEYE</sequence>
<dbReference type="InterPro" id="IPR023214">
    <property type="entry name" value="HAD_sf"/>
</dbReference>
<gene>
    <name evidence="2" type="ORF">D0435_11560</name>
</gene>
<name>A0A845QK92_9FIRM</name>
<comment type="caution">
    <text evidence="2">The sequence shown here is derived from an EMBL/GenBank/DDBJ whole genome shotgun (WGS) entry which is preliminary data.</text>
</comment>
<dbReference type="GO" id="GO:0009264">
    <property type="term" value="P:deoxyribonucleotide catabolic process"/>
    <property type="evidence" value="ECO:0007669"/>
    <property type="project" value="InterPro"/>
</dbReference>
<evidence type="ECO:0000313" key="2">
    <source>
        <dbReference type="EMBL" id="NBH62289.1"/>
    </source>
</evidence>
<reference evidence="2 3" key="1">
    <citation type="submission" date="2018-08" db="EMBL/GenBank/DDBJ databases">
        <title>Murine metabolic-syndrome-specific gut microbial biobank.</title>
        <authorList>
            <person name="Liu C."/>
        </authorList>
    </citation>
    <scope>NUCLEOTIDE SEQUENCE [LARGE SCALE GENOMIC DNA]</scope>
    <source>
        <strain evidence="2 3">28</strain>
    </source>
</reference>
<evidence type="ECO:0000256" key="1">
    <source>
        <dbReference type="ARBA" id="ARBA00009589"/>
    </source>
</evidence>
<dbReference type="InterPro" id="IPR036412">
    <property type="entry name" value="HAD-like_sf"/>
</dbReference>
<dbReference type="Proteomes" id="UP000446866">
    <property type="component" value="Unassembled WGS sequence"/>
</dbReference>
<evidence type="ECO:0000313" key="3">
    <source>
        <dbReference type="Proteomes" id="UP000446866"/>
    </source>
</evidence>
<comment type="similarity">
    <text evidence="1">Belongs to the 5'(3')-deoxyribonucleotidase family.</text>
</comment>
<dbReference type="InterPro" id="IPR010708">
    <property type="entry name" value="5'(3')-deoxyribonucleotidase"/>
</dbReference>
<dbReference type="EMBL" id="QXWK01000022">
    <property type="protein sequence ID" value="NBH62289.1"/>
    <property type="molecule type" value="Genomic_DNA"/>
</dbReference>
<dbReference type="GO" id="GO:0008253">
    <property type="term" value="F:5'-nucleotidase activity"/>
    <property type="evidence" value="ECO:0007669"/>
    <property type="project" value="InterPro"/>
</dbReference>
<dbReference type="Gene3D" id="3.40.50.1000">
    <property type="entry name" value="HAD superfamily/HAD-like"/>
    <property type="match status" value="1"/>
</dbReference>
<dbReference type="RefSeq" id="WP_160202578.1">
    <property type="nucleotide sequence ID" value="NZ_QXWK01000022.1"/>
</dbReference>
<keyword evidence="3" id="KW-1185">Reference proteome</keyword>
<accession>A0A845QK92</accession>